<dbReference type="EMBL" id="JBHSKX010000002">
    <property type="protein sequence ID" value="MFC5367698.1"/>
    <property type="molecule type" value="Genomic_DNA"/>
</dbReference>
<dbReference type="Proteomes" id="UP001596201">
    <property type="component" value="Unassembled WGS sequence"/>
</dbReference>
<keyword evidence="3" id="KW-1185">Reference proteome</keyword>
<evidence type="ECO:0000256" key="1">
    <source>
        <dbReference type="SAM" id="MobiDB-lite"/>
    </source>
</evidence>
<feature type="region of interest" description="Disordered" evidence="1">
    <location>
        <begin position="1"/>
        <end position="42"/>
    </location>
</feature>
<accession>A0ABD5RD20</accession>
<gene>
    <name evidence="2" type="ORF">ACFPJ5_12210</name>
</gene>
<comment type="caution">
    <text evidence="2">The sequence shown here is derived from an EMBL/GenBank/DDBJ whole genome shotgun (WGS) entry which is preliminary data.</text>
</comment>
<reference evidence="2 3" key="1">
    <citation type="journal article" date="2019" name="Int. J. Syst. Evol. Microbiol.">
        <title>The Global Catalogue of Microorganisms (GCM) 10K type strain sequencing project: providing services to taxonomists for standard genome sequencing and annotation.</title>
        <authorList>
            <consortium name="The Broad Institute Genomics Platform"/>
            <consortium name="The Broad Institute Genome Sequencing Center for Infectious Disease"/>
            <person name="Wu L."/>
            <person name="Ma J."/>
        </authorList>
    </citation>
    <scope>NUCLEOTIDE SEQUENCE [LARGE SCALE GENOMIC DNA]</scope>
    <source>
        <strain evidence="2 3">CGMCC 1.12237</strain>
    </source>
</reference>
<proteinExistence type="predicted"/>
<dbReference type="AlphaFoldDB" id="A0ABD5RD20"/>
<protein>
    <submittedName>
        <fullName evidence="2">Uncharacterized protein</fullName>
    </submittedName>
</protein>
<sequence>MTDSGPPRESVPAPIDDDLFGEGDGRATPLPAGVDPDPDPRPFADLVAAAMVYTGEDRPTAKRWVEAQRSLGHADALLTHRPFGPDR</sequence>
<evidence type="ECO:0000313" key="3">
    <source>
        <dbReference type="Proteomes" id="UP001596201"/>
    </source>
</evidence>
<organism evidence="2 3">
    <name type="scientific">Salinirubrum litoreum</name>
    <dbReference type="NCBI Taxonomy" id="1126234"/>
    <lineage>
        <taxon>Archaea</taxon>
        <taxon>Methanobacteriati</taxon>
        <taxon>Methanobacteriota</taxon>
        <taxon>Stenosarchaea group</taxon>
        <taxon>Halobacteria</taxon>
        <taxon>Halobacteriales</taxon>
        <taxon>Haloferacaceae</taxon>
        <taxon>Salinirubrum</taxon>
    </lineage>
</organism>
<dbReference type="RefSeq" id="WP_227229943.1">
    <property type="nucleotide sequence ID" value="NZ_JAJCVJ010000002.1"/>
</dbReference>
<evidence type="ECO:0000313" key="2">
    <source>
        <dbReference type="EMBL" id="MFC5367698.1"/>
    </source>
</evidence>
<name>A0ABD5RD20_9EURY</name>